<evidence type="ECO:0000256" key="5">
    <source>
        <dbReference type="ARBA" id="ARBA00023274"/>
    </source>
</evidence>
<keyword evidence="5" id="KW-0687">Ribonucleoprotein</keyword>
<dbReference type="Gene3D" id="3.30.1320.10">
    <property type="match status" value="1"/>
</dbReference>
<dbReference type="FunFam" id="3.30.1320.10:FF:000004">
    <property type="entry name" value="28S ribosomal protein S16, mitochondrial"/>
    <property type="match status" value="1"/>
</dbReference>
<dbReference type="OrthoDB" id="407221at2759"/>
<dbReference type="GO" id="GO:0005763">
    <property type="term" value="C:mitochondrial small ribosomal subunit"/>
    <property type="evidence" value="ECO:0007669"/>
    <property type="project" value="TreeGrafter"/>
</dbReference>
<evidence type="ECO:0000256" key="2">
    <source>
        <dbReference type="ARBA" id="ARBA00006668"/>
    </source>
</evidence>
<dbReference type="PANTHER" id="PTHR12919:SF20">
    <property type="entry name" value="SMALL RIBOSOMAL SUBUNIT PROTEIN BS16M"/>
    <property type="match status" value="1"/>
</dbReference>
<accession>A0A8J4YDT1</accession>
<organism evidence="8 9">
    <name type="scientific">Chionoecetes opilio</name>
    <name type="common">Atlantic snow crab</name>
    <name type="synonym">Cancer opilio</name>
    <dbReference type="NCBI Taxonomy" id="41210"/>
    <lineage>
        <taxon>Eukaryota</taxon>
        <taxon>Metazoa</taxon>
        <taxon>Ecdysozoa</taxon>
        <taxon>Arthropoda</taxon>
        <taxon>Crustacea</taxon>
        <taxon>Multicrustacea</taxon>
        <taxon>Malacostraca</taxon>
        <taxon>Eumalacostraca</taxon>
        <taxon>Eucarida</taxon>
        <taxon>Decapoda</taxon>
        <taxon>Pleocyemata</taxon>
        <taxon>Brachyura</taxon>
        <taxon>Eubrachyura</taxon>
        <taxon>Majoidea</taxon>
        <taxon>Majidae</taxon>
        <taxon>Chionoecetes</taxon>
    </lineage>
</organism>
<dbReference type="HAMAP" id="MF_00385">
    <property type="entry name" value="Ribosomal_bS16"/>
    <property type="match status" value="1"/>
</dbReference>
<evidence type="ECO:0000256" key="1">
    <source>
        <dbReference type="ARBA" id="ARBA00004173"/>
    </source>
</evidence>
<dbReference type="GO" id="GO:0003735">
    <property type="term" value="F:structural constituent of ribosome"/>
    <property type="evidence" value="ECO:0007669"/>
    <property type="project" value="InterPro"/>
</dbReference>
<dbReference type="InterPro" id="IPR000307">
    <property type="entry name" value="Ribosomal_bS16"/>
</dbReference>
<evidence type="ECO:0000313" key="9">
    <source>
        <dbReference type="Proteomes" id="UP000770661"/>
    </source>
</evidence>
<dbReference type="AlphaFoldDB" id="A0A8J4YDT1"/>
<sequence length="137" mass="15128">MGEGQPSHPSSQVIMFPASGGAVVRSRAAKIIRFAYHGCANRPFYHIVVMRRRSPRNGHVIEQLGSYDPMENAHGEKLAALNTERITYWIGQGAHLSNNCATLLGLSGLLPIHPTSYMKAWRNRRASASQEKAEETS</sequence>
<dbReference type="SUPFAM" id="SSF54565">
    <property type="entry name" value="Ribosomal protein S16"/>
    <property type="match status" value="1"/>
</dbReference>
<evidence type="ECO:0000256" key="7">
    <source>
        <dbReference type="ARBA" id="ARBA00035438"/>
    </source>
</evidence>
<keyword evidence="4" id="KW-0496">Mitochondrion</keyword>
<reference evidence="8" key="1">
    <citation type="submission" date="2020-07" db="EMBL/GenBank/DDBJ databases">
        <title>The High-quality genome of the commercially important snow crab, Chionoecetes opilio.</title>
        <authorList>
            <person name="Jeong J.-H."/>
            <person name="Ryu S."/>
        </authorList>
    </citation>
    <scope>NUCLEOTIDE SEQUENCE</scope>
    <source>
        <strain evidence="8">MADBK_172401_WGS</strain>
        <tissue evidence="8">Digestive gland</tissue>
    </source>
</reference>
<evidence type="ECO:0000256" key="6">
    <source>
        <dbReference type="ARBA" id="ARBA00035263"/>
    </source>
</evidence>
<keyword evidence="9" id="KW-1185">Reference proteome</keyword>
<proteinExistence type="inferred from homology"/>
<dbReference type="InterPro" id="IPR023803">
    <property type="entry name" value="Ribosomal_bS16_dom_sf"/>
</dbReference>
<comment type="similarity">
    <text evidence="2">Belongs to the bacterial ribosomal protein bS16 family.</text>
</comment>
<protein>
    <recommendedName>
        <fullName evidence="6">Small ribosomal subunit protein bS16m</fullName>
    </recommendedName>
    <alternativeName>
        <fullName evidence="7">28S ribosomal protein S16, mitochondrial</fullName>
    </alternativeName>
</protein>
<dbReference type="Pfam" id="PF00886">
    <property type="entry name" value="Ribosomal_S16"/>
    <property type="match status" value="1"/>
</dbReference>
<gene>
    <name evidence="8" type="primary">mRpS16</name>
    <name evidence="8" type="ORF">GWK47_006196</name>
</gene>
<evidence type="ECO:0000256" key="3">
    <source>
        <dbReference type="ARBA" id="ARBA00022980"/>
    </source>
</evidence>
<dbReference type="GO" id="GO:0005743">
    <property type="term" value="C:mitochondrial inner membrane"/>
    <property type="evidence" value="ECO:0007669"/>
    <property type="project" value="UniProtKB-ARBA"/>
</dbReference>
<dbReference type="Proteomes" id="UP000770661">
    <property type="component" value="Unassembled WGS sequence"/>
</dbReference>
<name>A0A8J4YDT1_CHIOP</name>
<keyword evidence="3 8" id="KW-0689">Ribosomal protein</keyword>
<comment type="subcellular location">
    <subcellularLocation>
        <location evidence="1">Mitochondrion</location>
    </subcellularLocation>
</comment>
<dbReference type="GO" id="GO:0032543">
    <property type="term" value="P:mitochondrial translation"/>
    <property type="evidence" value="ECO:0007669"/>
    <property type="project" value="TreeGrafter"/>
</dbReference>
<dbReference type="PANTHER" id="PTHR12919">
    <property type="entry name" value="30S RIBOSOMAL PROTEIN S16"/>
    <property type="match status" value="1"/>
</dbReference>
<evidence type="ECO:0000313" key="8">
    <source>
        <dbReference type="EMBL" id="KAG0721866.1"/>
    </source>
</evidence>
<comment type="caution">
    <text evidence="8">The sequence shown here is derived from an EMBL/GenBank/DDBJ whole genome shotgun (WGS) entry which is preliminary data.</text>
</comment>
<evidence type="ECO:0000256" key="4">
    <source>
        <dbReference type="ARBA" id="ARBA00023128"/>
    </source>
</evidence>
<dbReference type="EMBL" id="JACEEZ010010392">
    <property type="protein sequence ID" value="KAG0721866.1"/>
    <property type="molecule type" value="Genomic_DNA"/>
</dbReference>
<dbReference type="NCBIfam" id="TIGR00002">
    <property type="entry name" value="S16"/>
    <property type="match status" value="1"/>
</dbReference>